<evidence type="ECO:0000256" key="6">
    <source>
        <dbReference type="ARBA" id="ARBA00023329"/>
    </source>
</evidence>
<keyword evidence="7" id="KW-0963">Cytoplasm</keyword>
<dbReference type="SUPFAM" id="SSF81995">
    <property type="entry name" value="beta-sandwich domain of Sec23/24"/>
    <property type="match status" value="1"/>
</dbReference>
<dbReference type="GO" id="GO:0008270">
    <property type="term" value="F:zinc ion binding"/>
    <property type="evidence" value="ECO:0007669"/>
    <property type="project" value="InterPro"/>
</dbReference>
<dbReference type="Pfam" id="PF04811">
    <property type="entry name" value="Sec23_trunk"/>
    <property type="match status" value="1"/>
</dbReference>
<feature type="domain" description="Sec23/Sec24 trunk" evidence="9">
    <location>
        <begin position="177"/>
        <end position="251"/>
    </location>
</feature>
<dbReference type="GO" id="GO:0005789">
    <property type="term" value="C:endoplasmic reticulum membrane"/>
    <property type="evidence" value="ECO:0007669"/>
    <property type="project" value="UniProtKB-SubCell"/>
</dbReference>
<gene>
    <name evidence="10" type="ORF">DILT_LOCUS4439</name>
</gene>
<feature type="domain" description="Zinc finger Sec23/Sec24-type" evidence="8">
    <location>
        <begin position="64"/>
        <end position="102"/>
    </location>
</feature>
<keyword evidence="1 7" id="KW-0479">Metal-binding</keyword>
<proteinExistence type="inferred from homology"/>
<evidence type="ECO:0000313" key="11">
    <source>
        <dbReference type="Proteomes" id="UP000281553"/>
    </source>
</evidence>
<comment type="function">
    <text evidence="7">Component of the coat protein complex II (COPII) which promotes the formation of transport vesicles from the endoplasmic reticulum (ER). The coat has two main functions, the physical deformation of the endoplasmic reticulum membrane into vesicles and the selection of cargo molecules.</text>
</comment>
<keyword evidence="5 7" id="KW-0472">Membrane</keyword>
<evidence type="ECO:0000259" key="9">
    <source>
        <dbReference type="Pfam" id="PF04811"/>
    </source>
</evidence>
<dbReference type="Gene3D" id="3.40.50.410">
    <property type="entry name" value="von Willebrand factor, type A domain"/>
    <property type="match status" value="1"/>
</dbReference>
<evidence type="ECO:0000256" key="1">
    <source>
        <dbReference type="ARBA" id="ARBA00022723"/>
    </source>
</evidence>
<keyword evidence="6 7" id="KW-0968">Cytoplasmic vesicle</keyword>
<evidence type="ECO:0000256" key="4">
    <source>
        <dbReference type="ARBA" id="ARBA00022892"/>
    </source>
</evidence>
<comment type="similarity">
    <text evidence="7">Belongs to the SEC23/SEC24 family. SEC23 subfamily.</text>
</comment>
<protein>
    <recommendedName>
        <fullName evidence="7">Protein transport protein SEC23</fullName>
    </recommendedName>
</protein>
<dbReference type="InterPro" id="IPR006896">
    <property type="entry name" value="Sec23/24_trunk_dom"/>
</dbReference>
<keyword evidence="3 7" id="KW-0862">Zinc</keyword>
<dbReference type="Gene3D" id="2.60.40.1670">
    <property type="entry name" value="beta-sandwich domain of Sec23/24"/>
    <property type="match status" value="1"/>
</dbReference>
<dbReference type="GO" id="GO:0090110">
    <property type="term" value="P:COPII-coated vesicle cargo loading"/>
    <property type="evidence" value="ECO:0007669"/>
    <property type="project" value="TreeGrafter"/>
</dbReference>
<evidence type="ECO:0000259" key="8">
    <source>
        <dbReference type="Pfam" id="PF04810"/>
    </source>
</evidence>
<evidence type="ECO:0000256" key="2">
    <source>
        <dbReference type="ARBA" id="ARBA00022824"/>
    </source>
</evidence>
<evidence type="ECO:0000256" key="7">
    <source>
        <dbReference type="RuleBase" id="RU365030"/>
    </source>
</evidence>
<dbReference type="PANTHER" id="PTHR11141:SF0">
    <property type="entry name" value="PROTEIN TRANSPORT PROTEIN SEC23"/>
    <property type="match status" value="1"/>
</dbReference>
<evidence type="ECO:0000256" key="3">
    <source>
        <dbReference type="ARBA" id="ARBA00022833"/>
    </source>
</evidence>
<dbReference type="InterPro" id="IPR037364">
    <property type="entry name" value="Sec23"/>
</dbReference>
<dbReference type="GO" id="GO:0006886">
    <property type="term" value="P:intracellular protein transport"/>
    <property type="evidence" value="ECO:0007669"/>
    <property type="project" value="InterPro"/>
</dbReference>
<comment type="subcellular location">
    <subcellularLocation>
        <location evidence="7">Cytoplasmic vesicle</location>
        <location evidence="7">COPII-coated vesicle membrane</location>
        <topology evidence="7">Peripheral membrane protein</topology>
        <orientation evidence="7">Cytoplasmic side</orientation>
    </subcellularLocation>
    <subcellularLocation>
        <location evidence="7">Endoplasmic reticulum membrane</location>
        <topology evidence="7">Peripheral membrane protein</topology>
        <orientation evidence="7">Cytoplasmic side</orientation>
    </subcellularLocation>
</comment>
<dbReference type="PANTHER" id="PTHR11141">
    <property type="entry name" value="PROTEIN TRANSPORT PROTEIN SEC23"/>
    <property type="match status" value="1"/>
</dbReference>
<keyword evidence="7" id="KW-0653">Protein transport</keyword>
<dbReference type="GO" id="GO:0070971">
    <property type="term" value="C:endoplasmic reticulum exit site"/>
    <property type="evidence" value="ECO:0007669"/>
    <property type="project" value="TreeGrafter"/>
</dbReference>
<dbReference type="Pfam" id="PF04810">
    <property type="entry name" value="zf-Sec23_Sec24"/>
    <property type="match status" value="1"/>
</dbReference>
<dbReference type="GO" id="GO:0005096">
    <property type="term" value="F:GTPase activator activity"/>
    <property type="evidence" value="ECO:0007669"/>
    <property type="project" value="TreeGrafter"/>
</dbReference>
<dbReference type="AlphaFoldDB" id="A0A3P6U412"/>
<dbReference type="OrthoDB" id="10256289at2759"/>
<dbReference type="EMBL" id="UYRU01045474">
    <property type="protein sequence ID" value="VDK89633.1"/>
    <property type="molecule type" value="Genomic_DNA"/>
</dbReference>
<keyword evidence="4 7" id="KW-0931">ER-Golgi transport</keyword>
<dbReference type="SUPFAM" id="SSF53300">
    <property type="entry name" value="vWA-like"/>
    <property type="match status" value="1"/>
</dbReference>
<dbReference type="InterPro" id="IPR006895">
    <property type="entry name" value="Znf_Sec23_Sec24"/>
</dbReference>
<dbReference type="Proteomes" id="UP000281553">
    <property type="component" value="Unassembled WGS sequence"/>
</dbReference>
<dbReference type="GO" id="GO:0030127">
    <property type="term" value="C:COPII vesicle coat"/>
    <property type="evidence" value="ECO:0007669"/>
    <property type="project" value="InterPro"/>
</dbReference>
<reference evidence="10 11" key="1">
    <citation type="submission" date="2018-11" db="EMBL/GenBank/DDBJ databases">
        <authorList>
            <consortium name="Pathogen Informatics"/>
        </authorList>
    </citation>
    <scope>NUCLEOTIDE SEQUENCE [LARGE SCALE GENOMIC DNA]</scope>
</reference>
<accession>A0A3P6U412</accession>
<sequence>MKQCATMATMSEYIQQTEANDGIRFSWNVWPASRLDAAQLIVPVSCLYTPMKERADFPPVMYDPVVCSRCRAILNPFCQVDLRTKAWVCCMCACRNTFPPQYAGMTEQNLPAELMPQFTTLEYTITLLLDQESPPESKLVIVGKRRKPETSTGWSLRSAELHTNIFIPAFFQKAPVTPMIFLYVMDTCLEEAEFSNLKSAIQQSIATLPPSTLVGLITFGRMVHIHRLNSGPIAKSWVFKGTKDYTGAQIQVGLSD</sequence>
<keyword evidence="7" id="KW-0813">Transport</keyword>
<evidence type="ECO:0000313" key="10">
    <source>
        <dbReference type="EMBL" id="VDK89633.1"/>
    </source>
</evidence>
<dbReference type="InterPro" id="IPR036465">
    <property type="entry name" value="vWFA_dom_sf"/>
</dbReference>
<keyword evidence="2 7" id="KW-0256">Endoplasmic reticulum</keyword>
<name>A0A3P6U412_DIBLA</name>
<keyword evidence="11" id="KW-1185">Reference proteome</keyword>
<evidence type="ECO:0000256" key="5">
    <source>
        <dbReference type="ARBA" id="ARBA00023136"/>
    </source>
</evidence>
<organism evidence="10 11">
    <name type="scientific">Dibothriocephalus latus</name>
    <name type="common">Fish tapeworm</name>
    <name type="synonym">Diphyllobothrium latum</name>
    <dbReference type="NCBI Taxonomy" id="60516"/>
    <lineage>
        <taxon>Eukaryota</taxon>
        <taxon>Metazoa</taxon>
        <taxon>Spiralia</taxon>
        <taxon>Lophotrochozoa</taxon>
        <taxon>Platyhelminthes</taxon>
        <taxon>Cestoda</taxon>
        <taxon>Eucestoda</taxon>
        <taxon>Diphyllobothriidea</taxon>
        <taxon>Diphyllobothriidae</taxon>
        <taxon>Dibothriocephalus</taxon>
    </lineage>
</organism>